<protein>
    <submittedName>
        <fullName evidence="2">Uncharacterized protein</fullName>
    </submittedName>
</protein>
<name>A0A9P4R6B7_9PLEO</name>
<organism evidence="2 3">
    <name type="scientific">Polyplosphaeria fusca</name>
    <dbReference type="NCBI Taxonomy" id="682080"/>
    <lineage>
        <taxon>Eukaryota</taxon>
        <taxon>Fungi</taxon>
        <taxon>Dikarya</taxon>
        <taxon>Ascomycota</taxon>
        <taxon>Pezizomycotina</taxon>
        <taxon>Dothideomycetes</taxon>
        <taxon>Pleosporomycetidae</taxon>
        <taxon>Pleosporales</taxon>
        <taxon>Tetraplosphaeriaceae</taxon>
        <taxon>Polyplosphaeria</taxon>
    </lineage>
</organism>
<evidence type="ECO:0000256" key="1">
    <source>
        <dbReference type="SAM" id="Phobius"/>
    </source>
</evidence>
<proteinExistence type="predicted"/>
<accession>A0A9P4R6B7</accession>
<dbReference type="Proteomes" id="UP000799444">
    <property type="component" value="Unassembled WGS sequence"/>
</dbReference>
<gene>
    <name evidence="2" type="ORF">EJ04DRAFT_87308</name>
</gene>
<evidence type="ECO:0000313" key="2">
    <source>
        <dbReference type="EMBL" id="KAF2737830.1"/>
    </source>
</evidence>
<evidence type="ECO:0000313" key="3">
    <source>
        <dbReference type="Proteomes" id="UP000799444"/>
    </source>
</evidence>
<feature type="transmembrane region" description="Helical" evidence="1">
    <location>
        <begin position="12"/>
        <end position="31"/>
    </location>
</feature>
<reference evidence="2" key="1">
    <citation type="journal article" date="2020" name="Stud. Mycol.">
        <title>101 Dothideomycetes genomes: a test case for predicting lifestyles and emergence of pathogens.</title>
        <authorList>
            <person name="Haridas S."/>
            <person name="Albert R."/>
            <person name="Binder M."/>
            <person name="Bloem J."/>
            <person name="Labutti K."/>
            <person name="Salamov A."/>
            <person name="Andreopoulos B."/>
            <person name="Baker S."/>
            <person name="Barry K."/>
            <person name="Bills G."/>
            <person name="Bluhm B."/>
            <person name="Cannon C."/>
            <person name="Castanera R."/>
            <person name="Culley D."/>
            <person name="Daum C."/>
            <person name="Ezra D."/>
            <person name="Gonzalez J."/>
            <person name="Henrissat B."/>
            <person name="Kuo A."/>
            <person name="Liang C."/>
            <person name="Lipzen A."/>
            <person name="Lutzoni F."/>
            <person name="Magnuson J."/>
            <person name="Mondo S."/>
            <person name="Nolan M."/>
            <person name="Ohm R."/>
            <person name="Pangilinan J."/>
            <person name="Park H.-J."/>
            <person name="Ramirez L."/>
            <person name="Alfaro M."/>
            <person name="Sun H."/>
            <person name="Tritt A."/>
            <person name="Yoshinaga Y."/>
            <person name="Zwiers L.-H."/>
            <person name="Turgeon B."/>
            <person name="Goodwin S."/>
            <person name="Spatafora J."/>
            <person name="Crous P."/>
            <person name="Grigoriev I."/>
        </authorList>
    </citation>
    <scope>NUCLEOTIDE SEQUENCE</scope>
    <source>
        <strain evidence="2">CBS 125425</strain>
    </source>
</reference>
<keyword evidence="1" id="KW-1133">Transmembrane helix</keyword>
<dbReference type="EMBL" id="ML996113">
    <property type="protein sequence ID" value="KAF2737830.1"/>
    <property type="molecule type" value="Genomic_DNA"/>
</dbReference>
<keyword evidence="1" id="KW-0472">Membrane</keyword>
<sequence length="59" mass="6859">MRGSLTAIEYNSTHTLIFIIFYIIRVIELLLKIYNSSCLKLMFASSHPRLIYREPPSIA</sequence>
<keyword evidence="1" id="KW-0812">Transmembrane</keyword>
<keyword evidence="3" id="KW-1185">Reference proteome</keyword>
<dbReference type="AlphaFoldDB" id="A0A9P4R6B7"/>
<comment type="caution">
    <text evidence="2">The sequence shown here is derived from an EMBL/GenBank/DDBJ whole genome shotgun (WGS) entry which is preliminary data.</text>
</comment>